<dbReference type="PANTHER" id="PTHR18929:SF132">
    <property type="entry name" value="PROTEIN DISULFIDE-ISOMERASE A3"/>
    <property type="match status" value="1"/>
</dbReference>
<dbReference type="SUPFAM" id="SSF52833">
    <property type="entry name" value="Thioredoxin-like"/>
    <property type="match status" value="2"/>
</dbReference>
<evidence type="ECO:0000256" key="6">
    <source>
        <dbReference type="ARBA" id="ARBA00022824"/>
    </source>
</evidence>
<accession>A0A084QA92</accession>
<dbReference type="AlphaFoldDB" id="A0A084QA92"/>
<comment type="catalytic activity">
    <reaction evidence="1">
        <text>Catalyzes the rearrangement of -S-S- bonds in proteins.</text>
        <dbReference type="EC" id="5.3.4.1"/>
    </reaction>
</comment>
<evidence type="ECO:0000313" key="12">
    <source>
        <dbReference type="EMBL" id="KFA60877.1"/>
    </source>
</evidence>
<dbReference type="Pfam" id="PF00085">
    <property type="entry name" value="Thioredoxin"/>
    <property type="match status" value="1"/>
</dbReference>
<dbReference type="CDD" id="cd02961">
    <property type="entry name" value="PDI_a_family"/>
    <property type="match status" value="1"/>
</dbReference>
<dbReference type="EC" id="5.3.4.1" evidence="5"/>
<dbReference type="GO" id="GO:0006457">
    <property type="term" value="P:protein folding"/>
    <property type="evidence" value="ECO:0007669"/>
    <property type="project" value="TreeGrafter"/>
</dbReference>
<comment type="function">
    <text evidence="2">Participates in the folding of proteins containing disulfide bonds, may be involved in glycosylation, prolyl hydroxylation and triglyceride transfer.</text>
</comment>
<evidence type="ECO:0000256" key="9">
    <source>
        <dbReference type="ARBA" id="ARBA00039846"/>
    </source>
</evidence>
<evidence type="ECO:0000256" key="2">
    <source>
        <dbReference type="ARBA" id="ARBA00002692"/>
    </source>
</evidence>
<dbReference type="Proteomes" id="UP000028524">
    <property type="component" value="Unassembled WGS sequence"/>
</dbReference>
<dbReference type="GO" id="GO:0034976">
    <property type="term" value="P:response to endoplasmic reticulum stress"/>
    <property type="evidence" value="ECO:0007669"/>
    <property type="project" value="TreeGrafter"/>
</dbReference>
<dbReference type="EMBL" id="KL660883">
    <property type="protein sequence ID" value="KFA60877.1"/>
    <property type="molecule type" value="Genomic_DNA"/>
</dbReference>
<dbReference type="OMA" id="RAQPWDG"/>
<dbReference type="InParanoid" id="A0A084QA92"/>
<dbReference type="InterPro" id="IPR013766">
    <property type="entry name" value="Thioredoxin_domain"/>
</dbReference>
<keyword evidence="10" id="KW-0732">Signal</keyword>
<organism evidence="12 13">
    <name type="scientific">Stachybotrys chlorohalonatus (strain IBT 40285)</name>
    <dbReference type="NCBI Taxonomy" id="1283841"/>
    <lineage>
        <taxon>Eukaryota</taxon>
        <taxon>Fungi</taxon>
        <taxon>Dikarya</taxon>
        <taxon>Ascomycota</taxon>
        <taxon>Pezizomycotina</taxon>
        <taxon>Sordariomycetes</taxon>
        <taxon>Hypocreomycetidae</taxon>
        <taxon>Hypocreales</taxon>
        <taxon>Stachybotryaceae</taxon>
        <taxon>Stachybotrys</taxon>
    </lineage>
</organism>
<dbReference type="Gene3D" id="3.40.30.10">
    <property type="entry name" value="Glutaredoxin"/>
    <property type="match status" value="2"/>
</dbReference>
<feature type="chain" id="PRO_5001779094" description="Protein disulfide-isomerase" evidence="10">
    <location>
        <begin position="20"/>
        <end position="372"/>
    </location>
</feature>
<feature type="domain" description="Thioredoxin" evidence="11">
    <location>
        <begin position="30"/>
        <end position="120"/>
    </location>
</feature>
<evidence type="ECO:0000256" key="3">
    <source>
        <dbReference type="ARBA" id="ARBA00004319"/>
    </source>
</evidence>
<gene>
    <name evidence="12" type="ORF">S40285_04847</name>
</gene>
<keyword evidence="6" id="KW-0256">Endoplasmic reticulum</keyword>
<evidence type="ECO:0000256" key="8">
    <source>
        <dbReference type="ARBA" id="ARBA00023284"/>
    </source>
</evidence>
<evidence type="ECO:0000259" key="11">
    <source>
        <dbReference type="Pfam" id="PF00085"/>
    </source>
</evidence>
<dbReference type="OrthoDB" id="427280at2759"/>
<dbReference type="HOGENOM" id="CLU_025879_0_0_1"/>
<proteinExistence type="inferred from homology"/>
<evidence type="ECO:0000256" key="7">
    <source>
        <dbReference type="ARBA" id="ARBA00023235"/>
    </source>
</evidence>
<sequence length="372" mass="41449">MRGLLHLVAAALVAGQSQASTPDWTTIDADQLKDRLVDSEHLLVAFVAPEDEASRSLLPEWHKLTQELPHSVAVDCIKAPAVCRNMDVRSFPAIRLYQAHGQMARYRGPRKASSIASFVKRMARPVVTDLSADSPSTFEGVDDIVVIAELRAQDETIFSHFYDVAENFRDRYTFAVSEATSGSSSVSCRNNLDDLQHTASDLDRVGALEELIEQCTTPLVLPLTRRNEIIFNKASLSQSRKLVGTTARKSFHELTCLVNMQIPRSPVYYFSDDEDDRDEYTRMVRPIAKAFQEFLVFATVDTSEYPHMPASFGFNDSRGLCLQTRHNGVVFHYPNSVLAADAIQSFIVAVSEGKLQPWTGKRGAGNNPHDEL</sequence>
<feature type="signal peptide" evidence="10">
    <location>
        <begin position="1"/>
        <end position="19"/>
    </location>
</feature>
<evidence type="ECO:0000256" key="4">
    <source>
        <dbReference type="ARBA" id="ARBA00006347"/>
    </source>
</evidence>
<evidence type="ECO:0000256" key="5">
    <source>
        <dbReference type="ARBA" id="ARBA00012723"/>
    </source>
</evidence>
<keyword evidence="13" id="KW-1185">Reference proteome</keyword>
<dbReference type="PANTHER" id="PTHR18929">
    <property type="entry name" value="PROTEIN DISULFIDE ISOMERASE"/>
    <property type="match status" value="1"/>
</dbReference>
<reference evidence="12 13" key="1">
    <citation type="journal article" date="2014" name="BMC Genomics">
        <title>Comparative genome sequencing reveals chemotype-specific gene clusters in the toxigenic black mold Stachybotrys.</title>
        <authorList>
            <person name="Semeiks J."/>
            <person name="Borek D."/>
            <person name="Otwinowski Z."/>
            <person name="Grishin N.V."/>
        </authorList>
    </citation>
    <scope>NUCLEOTIDE SEQUENCE [LARGE SCALE GENOMIC DNA]</scope>
    <source>
        <strain evidence="12 13">IBT 40285</strain>
    </source>
</reference>
<dbReference type="GO" id="GO:0005788">
    <property type="term" value="C:endoplasmic reticulum lumen"/>
    <property type="evidence" value="ECO:0007669"/>
    <property type="project" value="UniProtKB-SubCell"/>
</dbReference>
<comment type="similarity">
    <text evidence="4">Belongs to the protein disulfide isomerase family.</text>
</comment>
<evidence type="ECO:0000313" key="13">
    <source>
        <dbReference type="Proteomes" id="UP000028524"/>
    </source>
</evidence>
<name>A0A084QA92_STAC4</name>
<keyword evidence="7" id="KW-0413">Isomerase</keyword>
<dbReference type="InterPro" id="IPR036249">
    <property type="entry name" value="Thioredoxin-like_sf"/>
</dbReference>
<keyword evidence="8" id="KW-0676">Redox-active center</keyword>
<dbReference type="GO" id="GO:0003756">
    <property type="term" value="F:protein disulfide isomerase activity"/>
    <property type="evidence" value="ECO:0007669"/>
    <property type="project" value="UniProtKB-EC"/>
</dbReference>
<protein>
    <recommendedName>
        <fullName evidence="9">Protein disulfide-isomerase</fullName>
        <ecNumber evidence="5">5.3.4.1</ecNumber>
    </recommendedName>
</protein>
<evidence type="ECO:0000256" key="10">
    <source>
        <dbReference type="SAM" id="SignalP"/>
    </source>
</evidence>
<dbReference type="STRING" id="1283841.A0A084QA92"/>
<comment type="subcellular location">
    <subcellularLocation>
        <location evidence="3">Endoplasmic reticulum lumen</location>
    </subcellularLocation>
</comment>
<evidence type="ECO:0000256" key="1">
    <source>
        <dbReference type="ARBA" id="ARBA00001182"/>
    </source>
</evidence>